<feature type="compositionally biased region" description="Polar residues" evidence="1">
    <location>
        <begin position="1"/>
        <end position="18"/>
    </location>
</feature>
<keyword evidence="3" id="KW-1185">Reference proteome</keyword>
<accession>A0ABW0SGB0</accession>
<feature type="region of interest" description="Disordered" evidence="1">
    <location>
        <begin position="1"/>
        <end position="36"/>
    </location>
</feature>
<proteinExistence type="predicted"/>
<dbReference type="RefSeq" id="WP_209840892.1">
    <property type="nucleotide sequence ID" value="NZ_JAGGJP010000009.1"/>
</dbReference>
<gene>
    <name evidence="2" type="ORF">ACFPOC_15670</name>
</gene>
<evidence type="ECO:0000313" key="3">
    <source>
        <dbReference type="Proteomes" id="UP001596056"/>
    </source>
</evidence>
<dbReference type="Proteomes" id="UP001596056">
    <property type="component" value="Unassembled WGS sequence"/>
</dbReference>
<evidence type="ECO:0000313" key="2">
    <source>
        <dbReference type="EMBL" id="MFC5567852.1"/>
    </source>
</evidence>
<organism evidence="2 3">
    <name type="scientific">Rubellimicrobium aerolatum</name>
    <dbReference type="NCBI Taxonomy" id="490979"/>
    <lineage>
        <taxon>Bacteria</taxon>
        <taxon>Pseudomonadati</taxon>
        <taxon>Pseudomonadota</taxon>
        <taxon>Alphaproteobacteria</taxon>
        <taxon>Rhodobacterales</taxon>
        <taxon>Roseobacteraceae</taxon>
        <taxon>Rubellimicrobium</taxon>
    </lineage>
</organism>
<dbReference type="EMBL" id="JBHSNA010000020">
    <property type="protein sequence ID" value="MFC5567852.1"/>
    <property type="molecule type" value="Genomic_DNA"/>
</dbReference>
<comment type="caution">
    <text evidence="2">The sequence shown here is derived from an EMBL/GenBank/DDBJ whole genome shotgun (WGS) entry which is preliminary data.</text>
</comment>
<feature type="region of interest" description="Disordered" evidence="1">
    <location>
        <begin position="196"/>
        <end position="254"/>
    </location>
</feature>
<evidence type="ECO:0008006" key="4">
    <source>
        <dbReference type="Google" id="ProtNLM"/>
    </source>
</evidence>
<reference evidence="3" key="1">
    <citation type="journal article" date="2019" name="Int. J. Syst. Evol. Microbiol.">
        <title>The Global Catalogue of Microorganisms (GCM) 10K type strain sequencing project: providing services to taxonomists for standard genome sequencing and annotation.</title>
        <authorList>
            <consortium name="The Broad Institute Genomics Platform"/>
            <consortium name="The Broad Institute Genome Sequencing Center for Infectious Disease"/>
            <person name="Wu L."/>
            <person name="Ma J."/>
        </authorList>
    </citation>
    <scope>NUCLEOTIDE SEQUENCE [LARGE SCALE GENOMIC DNA]</scope>
    <source>
        <strain evidence="3">KACC 11588</strain>
    </source>
</reference>
<protein>
    <recommendedName>
        <fullName evidence="4">DUF3618 domain-containing protein</fullName>
    </recommendedName>
</protein>
<feature type="compositionally biased region" description="Low complexity" evidence="1">
    <location>
        <begin position="229"/>
        <end position="240"/>
    </location>
</feature>
<sequence length="254" mass="25155">MSDTNMSDSTGQGSSMTGGLSDAGRQTYEQVKSKAMEAMPKITEAAKSQAMEQAETAKDALASTGERLAQSLRSGVEGGDESIQARLMAAAADTVSDWSNQLRGRSFQEIVGQAESFARRNPGAFVAAAALAGFALARFARASAPSKSYGSSGLGSYGAGSFGDSSMGSGLGSGGSFAGTDSYGAGTGSGYGSGRAAGLVSTTGMSTHDDDLDDVGSIADDGMGGGSATTGTTGDVGTATPNSTGDRTGSGYDR</sequence>
<name>A0ABW0SGB0_9RHOB</name>
<evidence type="ECO:0000256" key="1">
    <source>
        <dbReference type="SAM" id="MobiDB-lite"/>
    </source>
</evidence>